<dbReference type="Proteomes" id="UP000476837">
    <property type="component" value="Unassembled WGS sequence"/>
</dbReference>
<dbReference type="InterPro" id="IPR006135">
    <property type="entry name" value="T3SS_substrate_exporter"/>
</dbReference>
<protein>
    <submittedName>
        <fullName evidence="2">Flagellar protein FhlB</fullName>
    </submittedName>
</protein>
<dbReference type="GO" id="GO:0005886">
    <property type="term" value="C:plasma membrane"/>
    <property type="evidence" value="ECO:0007669"/>
    <property type="project" value="TreeGrafter"/>
</dbReference>
<evidence type="ECO:0000313" key="2">
    <source>
        <dbReference type="EMBL" id="KAA0688564.1"/>
    </source>
</evidence>
<dbReference type="SUPFAM" id="SSF160544">
    <property type="entry name" value="EscU C-terminal domain-like"/>
    <property type="match status" value="1"/>
</dbReference>
<keyword evidence="2" id="KW-0282">Flagellum</keyword>
<dbReference type="PANTHER" id="PTHR30531:SF12">
    <property type="entry name" value="FLAGELLAR BIOSYNTHETIC PROTEIN FLHB"/>
    <property type="match status" value="1"/>
</dbReference>
<sequence length="108" mass="11425">MSEPTPNRRPLPNRPVAVALKYELGDQSLPRVVATGKGHVAEQILELAFANGVKVREDADLVQILSAVDIDSEIPIEAIAAVAEILAYVYRANGTLPPSAEPATGEAP</sequence>
<dbReference type="RefSeq" id="WP_149163228.1">
    <property type="nucleotide sequence ID" value="NZ_QOKV01000001.1"/>
</dbReference>
<comment type="caution">
    <text evidence="2">The sequence shown here is derived from an EMBL/GenBank/DDBJ whole genome shotgun (WGS) entry which is preliminary data.</text>
</comment>
<evidence type="ECO:0000313" key="3">
    <source>
        <dbReference type="Proteomes" id="UP000476837"/>
    </source>
</evidence>
<dbReference type="Pfam" id="PF01312">
    <property type="entry name" value="Bac_export_2"/>
    <property type="match status" value="1"/>
</dbReference>
<proteinExistence type="inferred from homology"/>
<keyword evidence="2" id="KW-0966">Cell projection</keyword>
<evidence type="ECO:0000256" key="1">
    <source>
        <dbReference type="ARBA" id="ARBA00010690"/>
    </source>
</evidence>
<name>A0A6L3B6X0_AZOBR</name>
<keyword evidence="2" id="KW-0969">Cilium</keyword>
<dbReference type="Gene3D" id="3.40.1690.10">
    <property type="entry name" value="secretion proteins EscU"/>
    <property type="match status" value="1"/>
</dbReference>
<dbReference type="InterPro" id="IPR029025">
    <property type="entry name" value="T3SS_substrate_exporter_C"/>
</dbReference>
<dbReference type="EMBL" id="QOKV01000001">
    <property type="protein sequence ID" value="KAA0688564.1"/>
    <property type="molecule type" value="Genomic_DNA"/>
</dbReference>
<accession>A0A6L3B6X0</accession>
<dbReference type="GO" id="GO:0009306">
    <property type="term" value="P:protein secretion"/>
    <property type="evidence" value="ECO:0007669"/>
    <property type="project" value="InterPro"/>
</dbReference>
<comment type="similarity">
    <text evidence="1">Belongs to the type III secretion exporter family.</text>
</comment>
<gene>
    <name evidence="2" type="ORF">DS837_02245</name>
</gene>
<dbReference type="PANTHER" id="PTHR30531">
    <property type="entry name" value="FLAGELLAR BIOSYNTHETIC PROTEIN FLHB"/>
    <property type="match status" value="1"/>
</dbReference>
<dbReference type="AlphaFoldDB" id="A0A6L3B6X0"/>
<reference evidence="2 3" key="1">
    <citation type="submission" date="2018-07" db="EMBL/GenBank/DDBJ databases">
        <title>Genome sequence of Roseomonas fauriae ATCC 49958.</title>
        <authorList>
            <person name="Sant'Anna F.H."/>
            <person name="Baldani J.I."/>
            <person name="Zilli J.E."/>
            <person name="Reis V.M."/>
            <person name="Hartmann A."/>
            <person name="Cruz L."/>
            <person name="de Souza E.M."/>
            <person name="de Oliveira Pedrosa F."/>
            <person name="Passaglia L.M.P."/>
        </authorList>
    </citation>
    <scope>NUCLEOTIDE SEQUENCE [LARGE SCALE GENOMIC DNA]</scope>
    <source>
        <strain evidence="2 3">ATCC 49958</strain>
    </source>
</reference>
<organism evidence="2 3">
    <name type="scientific">Azospirillum brasilense</name>
    <dbReference type="NCBI Taxonomy" id="192"/>
    <lineage>
        <taxon>Bacteria</taxon>
        <taxon>Pseudomonadati</taxon>
        <taxon>Pseudomonadota</taxon>
        <taxon>Alphaproteobacteria</taxon>
        <taxon>Rhodospirillales</taxon>
        <taxon>Azospirillaceae</taxon>
        <taxon>Azospirillum</taxon>
    </lineage>
</organism>